<sequence>MLPSVVCRGFPEVAAAFWTGVIGAPMGDWRVVGRAAGAGAAGFCGGGGVLLVEVCEGSAGAGDTGAPVGDWRVAGRAAGVGAAGCEGRGVLLAAVCEVSAGAGGTSPPMGAPVPGRGVAAGGC</sequence>
<protein>
    <recommendedName>
        <fullName evidence="3">Glyoxalase-like domain-containing protein</fullName>
    </recommendedName>
</protein>
<keyword evidence="2" id="KW-1185">Reference proteome</keyword>
<evidence type="ECO:0000313" key="2">
    <source>
        <dbReference type="Proteomes" id="UP000326553"/>
    </source>
</evidence>
<dbReference type="KEGG" id="salw:CP975_27680"/>
<dbReference type="AlphaFoldDB" id="A0A5J6HQV4"/>
<reference evidence="1 2" key="1">
    <citation type="submission" date="2017-09" db="EMBL/GenBank/DDBJ databases">
        <authorList>
            <person name="Lee N."/>
            <person name="Cho B.-K."/>
        </authorList>
    </citation>
    <scope>NUCLEOTIDE SEQUENCE [LARGE SCALE GENOMIC DNA]</scope>
    <source>
        <strain evidence="1 2">ATCC 12461</strain>
    </source>
</reference>
<dbReference type="Proteomes" id="UP000326553">
    <property type="component" value="Chromosome"/>
</dbReference>
<evidence type="ECO:0008006" key="3">
    <source>
        <dbReference type="Google" id="ProtNLM"/>
    </source>
</evidence>
<dbReference type="RefSeq" id="WP_150477460.1">
    <property type="nucleotide sequence ID" value="NZ_CP023695.1"/>
</dbReference>
<dbReference type="EMBL" id="CP023695">
    <property type="protein sequence ID" value="QEV20823.1"/>
    <property type="molecule type" value="Genomic_DNA"/>
</dbReference>
<gene>
    <name evidence="1" type="ORF">CP975_27680</name>
</gene>
<name>A0A5J6HQV4_STRAD</name>
<proteinExistence type="predicted"/>
<organism evidence="1 2">
    <name type="scientific">Streptomyces alboniger</name>
    <dbReference type="NCBI Taxonomy" id="132473"/>
    <lineage>
        <taxon>Bacteria</taxon>
        <taxon>Bacillati</taxon>
        <taxon>Actinomycetota</taxon>
        <taxon>Actinomycetes</taxon>
        <taxon>Kitasatosporales</taxon>
        <taxon>Streptomycetaceae</taxon>
        <taxon>Streptomyces</taxon>
        <taxon>Streptomyces aurantiacus group</taxon>
    </lineage>
</organism>
<evidence type="ECO:0000313" key="1">
    <source>
        <dbReference type="EMBL" id="QEV20823.1"/>
    </source>
</evidence>
<accession>A0A5J6HQV4</accession>